<evidence type="ECO:0000313" key="1">
    <source>
        <dbReference type="EMBL" id="KDP23012.1"/>
    </source>
</evidence>
<dbReference type="AlphaFoldDB" id="A0A067JGM3"/>
<reference evidence="1 2" key="1">
    <citation type="journal article" date="2014" name="PLoS ONE">
        <title>Global Analysis of Gene Expression Profiles in Physic Nut (Jatropha curcas L.) Seedlings Exposed to Salt Stress.</title>
        <authorList>
            <person name="Zhang L."/>
            <person name="Zhang C."/>
            <person name="Wu P."/>
            <person name="Chen Y."/>
            <person name="Li M."/>
            <person name="Jiang H."/>
            <person name="Wu G."/>
        </authorList>
    </citation>
    <scope>NUCLEOTIDE SEQUENCE [LARGE SCALE GENOMIC DNA]</scope>
    <source>
        <strain evidence="2">cv. GZQX0401</strain>
        <tissue evidence="1">Young leaves</tissue>
    </source>
</reference>
<dbReference type="EMBL" id="KK915309">
    <property type="protein sequence ID" value="KDP23012.1"/>
    <property type="molecule type" value="Genomic_DNA"/>
</dbReference>
<name>A0A067JGM3_JATCU</name>
<proteinExistence type="predicted"/>
<protein>
    <submittedName>
        <fullName evidence="1">Uncharacterized protein</fullName>
    </submittedName>
</protein>
<keyword evidence="2" id="KW-1185">Reference proteome</keyword>
<accession>A0A067JGM3</accession>
<gene>
    <name evidence="1" type="ORF">JCGZ_01696</name>
</gene>
<organism evidence="1 2">
    <name type="scientific">Jatropha curcas</name>
    <name type="common">Barbados nut</name>
    <dbReference type="NCBI Taxonomy" id="180498"/>
    <lineage>
        <taxon>Eukaryota</taxon>
        <taxon>Viridiplantae</taxon>
        <taxon>Streptophyta</taxon>
        <taxon>Embryophyta</taxon>
        <taxon>Tracheophyta</taxon>
        <taxon>Spermatophyta</taxon>
        <taxon>Magnoliopsida</taxon>
        <taxon>eudicotyledons</taxon>
        <taxon>Gunneridae</taxon>
        <taxon>Pentapetalae</taxon>
        <taxon>rosids</taxon>
        <taxon>fabids</taxon>
        <taxon>Malpighiales</taxon>
        <taxon>Euphorbiaceae</taxon>
        <taxon>Crotonoideae</taxon>
        <taxon>Jatropheae</taxon>
        <taxon>Jatropha</taxon>
    </lineage>
</organism>
<sequence length="68" mass="7677">MARAKPRASRNSNLSNRNLLQSIDEEASVDLNEAKKDLQLGKEIGMQFEGPDSVMVQGFVEMRRQGRK</sequence>
<evidence type="ECO:0000313" key="2">
    <source>
        <dbReference type="Proteomes" id="UP000027138"/>
    </source>
</evidence>
<dbReference type="Proteomes" id="UP000027138">
    <property type="component" value="Unassembled WGS sequence"/>
</dbReference>